<gene>
    <name evidence="12" type="primary">cas3</name>
    <name evidence="12" type="ORF">FYJ73_00550</name>
</gene>
<dbReference type="InterPro" id="IPR054712">
    <property type="entry name" value="Cas3-like_dom"/>
</dbReference>
<comment type="caution">
    <text evidence="12">The sequence shown here is derived from an EMBL/GenBank/DDBJ whole genome shotgun (WGS) entry which is preliminary data.</text>
</comment>
<dbReference type="GO" id="GO:0046872">
    <property type="term" value="F:metal ion binding"/>
    <property type="evidence" value="ECO:0007669"/>
    <property type="project" value="UniProtKB-KW"/>
</dbReference>
<keyword evidence="5" id="KW-0547">Nucleotide-binding</keyword>
<protein>
    <submittedName>
        <fullName evidence="12">CRISPR-associated helicase Cas3</fullName>
    </submittedName>
</protein>
<dbReference type="GO" id="GO:0051607">
    <property type="term" value="P:defense response to virus"/>
    <property type="evidence" value="ECO:0007669"/>
    <property type="project" value="UniProtKB-KW"/>
</dbReference>
<dbReference type="SMART" id="SM00487">
    <property type="entry name" value="DEXDc"/>
    <property type="match status" value="1"/>
</dbReference>
<keyword evidence="9" id="KW-0051">Antiviral defense</keyword>
<dbReference type="SMART" id="SM00490">
    <property type="entry name" value="HELICc"/>
    <property type="match status" value="1"/>
</dbReference>
<dbReference type="GO" id="GO:0003676">
    <property type="term" value="F:nucleic acid binding"/>
    <property type="evidence" value="ECO:0007669"/>
    <property type="project" value="InterPro"/>
</dbReference>
<dbReference type="PROSITE" id="PS51643">
    <property type="entry name" value="HD_CAS3"/>
    <property type="match status" value="1"/>
</dbReference>
<keyword evidence="3" id="KW-0540">Nuclease</keyword>
<dbReference type="Gene3D" id="1.10.3210.30">
    <property type="match status" value="1"/>
</dbReference>
<dbReference type="InterPro" id="IPR006474">
    <property type="entry name" value="Helicase_Cas3_CRISPR-ass_core"/>
</dbReference>
<dbReference type="InterPro" id="IPR027417">
    <property type="entry name" value="P-loop_NTPase"/>
</dbReference>
<comment type="similarity">
    <text evidence="1">In the N-terminal section; belongs to the CRISPR-associated nuclease Cas3-HD family.</text>
</comment>
<name>A0A7K0KCQ0_9BACT</name>
<feature type="domain" description="HD Cas3-type" evidence="11">
    <location>
        <begin position="27"/>
        <end position="252"/>
    </location>
</feature>
<organism evidence="12 13">
    <name type="scientific">Hallella mizrahii</name>
    <dbReference type="NCBI Taxonomy" id="2606637"/>
    <lineage>
        <taxon>Bacteria</taxon>
        <taxon>Pseudomonadati</taxon>
        <taxon>Bacteroidota</taxon>
        <taxon>Bacteroidia</taxon>
        <taxon>Bacteroidales</taxon>
        <taxon>Prevotellaceae</taxon>
        <taxon>Hallella</taxon>
    </lineage>
</organism>
<dbReference type="InterPro" id="IPR001650">
    <property type="entry name" value="Helicase_C-like"/>
</dbReference>
<dbReference type="RefSeq" id="WP_154532537.1">
    <property type="nucleotide sequence ID" value="NZ_VUNG01000001.1"/>
</dbReference>
<evidence type="ECO:0000256" key="6">
    <source>
        <dbReference type="ARBA" id="ARBA00022801"/>
    </source>
</evidence>
<dbReference type="Proteomes" id="UP000438914">
    <property type="component" value="Unassembled WGS sequence"/>
</dbReference>
<evidence type="ECO:0000256" key="5">
    <source>
        <dbReference type="ARBA" id="ARBA00022741"/>
    </source>
</evidence>
<proteinExistence type="inferred from homology"/>
<dbReference type="InterPro" id="IPR006483">
    <property type="entry name" value="CRISPR-assoc_Cas3_HD"/>
</dbReference>
<feature type="domain" description="Helicase ATP-binding" evidence="10">
    <location>
        <begin position="330"/>
        <end position="516"/>
    </location>
</feature>
<dbReference type="GO" id="GO:0005524">
    <property type="term" value="F:ATP binding"/>
    <property type="evidence" value="ECO:0007669"/>
    <property type="project" value="UniProtKB-KW"/>
</dbReference>
<dbReference type="CDD" id="cd09641">
    <property type="entry name" value="Cas3''_I"/>
    <property type="match status" value="1"/>
</dbReference>
<dbReference type="InterPro" id="IPR038257">
    <property type="entry name" value="CRISPR-assoc_Cas3_HD_sf"/>
</dbReference>
<dbReference type="NCBIfam" id="TIGR01587">
    <property type="entry name" value="cas3_core"/>
    <property type="match status" value="1"/>
</dbReference>
<dbReference type="GO" id="GO:0004518">
    <property type="term" value="F:nuclease activity"/>
    <property type="evidence" value="ECO:0007669"/>
    <property type="project" value="UniProtKB-KW"/>
</dbReference>
<reference evidence="12 13" key="1">
    <citation type="submission" date="2019-08" db="EMBL/GenBank/DDBJ databases">
        <title>In-depth cultivation of the pig gut microbiome towards novel bacterial diversity and tailored functional studies.</title>
        <authorList>
            <person name="Wylensek D."/>
            <person name="Hitch T.C.A."/>
            <person name="Clavel T."/>
        </authorList>
    </citation>
    <scope>NUCLEOTIDE SEQUENCE [LARGE SCALE GENOMIC DNA]</scope>
    <source>
        <strain evidence="12 13">LKV-178-WT-2A</strain>
    </source>
</reference>
<evidence type="ECO:0000256" key="1">
    <source>
        <dbReference type="ARBA" id="ARBA00006847"/>
    </source>
</evidence>
<evidence type="ECO:0000256" key="2">
    <source>
        <dbReference type="ARBA" id="ARBA00009046"/>
    </source>
</evidence>
<evidence type="ECO:0000259" key="11">
    <source>
        <dbReference type="PROSITE" id="PS51643"/>
    </source>
</evidence>
<keyword evidence="13" id="KW-1185">Reference proteome</keyword>
<evidence type="ECO:0000259" key="10">
    <source>
        <dbReference type="PROSITE" id="PS51192"/>
    </source>
</evidence>
<evidence type="ECO:0000256" key="8">
    <source>
        <dbReference type="ARBA" id="ARBA00022840"/>
    </source>
</evidence>
<dbReference type="InterPro" id="IPR011545">
    <property type="entry name" value="DEAD/DEAH_box_helicase_dom"/>
</dbReference>
<dbReference type="EMBL" id="VUNG01000001">
    <property type="protein sequence ID" value="MST83190.1"/>
    <property type="molecule type" value="Genomic_DNA"/>
</dbReference>
<evidence type="ECO:0000256" key="3">
    <source>
        <dbReference type="ARBA" id="ARBA00022722"/>
    </source>
</evidence>
<keyword evidence="8" id="KW-0067">ATP-binding</keyword>
<dbReference type="Gene3D" id="3.40.50.300">
    <property type="entry name" value="P-loop containing nucleotide triphosphate hydrolases"/>
    <property type="match status" value="2"/>
</dbReference>
<keyword evidence="6" id="KW-0378">Hydrolase</keyword>
<evidence type="ECO:0000256" key="9">
    <source>
        <dbReference type="ARBA" id="ARBA00023118"/>
    </source>
</evidence>
<dbReference type="InterPro" id="IPR014001">
    <property type="entry name" value="Helicase_ATP-bd"/>
</dbReference>
<dbReference type="Pfam" id="PF22590">
    <property type="entry name" value="Cas3-like_C_2"/>
    <property type="match status" value="1"/>
</dbReference>
<evidence type="ECO:0000256" key="4">
    <source>
        <dbReference type="ARBA" id="ARBA00022723"/>
    </source>
</evidence>
<dbReference type="Pfam" id="PF00270">
    <property type="entry name" value="DEAD"/>
    <property type="match status" value="1"/>
</dbReference>
<evidence type="ECO:0000313" key="12">
    <source>
        <dbReference type="EMBL" id="MST83190.1"/>
    </source>
</evidence>
<keyword evidence="4" id="KW-0479">Metal-binding</keyword>
<accession>A0A7K0KCQ0</accession>
<keyword evidence="7" id="KW-0347">Helicase</keyword>
<dbReference type="GO" id="GO:0016787">
    <property type="term" value="F:hydrolase activity"/>
    <property type="evidence" value="ECO:0007669"/>
    <property type="project" value="UniProtKB-KW"/>
</dbReference>
<dbReference type="NCBIfam" id="TIGR01596">
    <property type="entry name" value="cas3_HD"/>
    <property type="match status" value="1"/>
</dbReference>
<evidence type="ECO:0000256" key="7">
    <source>
        <dbReference type="ARBA" id="ARBA00022806"/>
    </source>
</evidence>
<dbReference type="GO" id="GO:0004386">
    <property type="term" value="F:helicase activity"/>
    <property type="evidence" value="ECO:0007669"/>
    <property type="project" value="UniProtKB-KW"/>
</dbReference>
<sequence>MNNYCEDYFRKLIPDSDRYYAHLSDQKNTCPELLPEHLTLTVLYAKKIVKQKGLDEVISHLIKELAGSNVDNRKNLLIHEMFWEAIAFHDLGKLNAEFQHSKMHNYQNLLKVRHHFGSEHSIISAYLYLSITFHKILEGHFNDEDVLYLCNIALYMSYPIIRHHSARLGKCQDDEIWCNEKLFDLKPYLSLINLSISEDETNFFHRNFLSNANFNALFDWYDSDCGVIRDYGFPLYALVRLCYSLLTASDYLATAHYMNAWKDTDINVGIIQDALRNKITMQARQSKEYNEQVFQLLECGDFVPDKLLEKSNDNLNKLRTNLAYDALVKVRENPSKYLYYLEAPTGSGKTNVSMLVLSQLLSCDHSLNNVFYVFPFTTLIDQTLQSLQTTLNLQNEEIAAIHSKSPINENHDDNQYLNYLDQLFLNFPVTLLSHVKFFNILTTNEKEDNYLLHRIANSIIIMDELQSYPPAMWDKMMFFISRYATYFNIRFILMSATLPKIGNLLVHNQEDFVYLVDNKKKYFCNPNFCGRVKFDYTLLSWEQPDEDTKDNYLNELYDVVENKSGDYARCNTINRDSVFTIIEFIGKRTASRFLSIANQSNEFFDSILLLSGTILEPRRKQIIQALKSNDYRRKKILLVTTQVIEAGVDIDMDLGFKDCSLIDSEEQLAGRINRNVRKNNCKLYLFNCDAEKNLYGKDERYAVMAKNKDNSVYEEILRDKDFDRLYNIIIRDIQKQRSSHFQQNINDLYDDIRCLNFPRVADSIKLIDQPSVTVFVPLAIKADLLGDVYSIAISFGLNDEDIVEGERVWEFYKNRLINQEKDFITNRIQLKQLLTLMSQFSFSIFPKGKDFESLRTFGYEQYGFFYLENYESVYSFENGIDTNVLTESNFF</sequence>
<dbReference type="SUPFAM" id="SSF52540">
    <property type="entry name" value="P-loop containing nucleoside triphosphate hydrolases"/>
    <property type="match status" value="1"/>
</dbReference>
<comment type="similarity">
    <text evidence="2">In the central section; belongs to the CRISPR-associated helicase Cas3 family.</text>
</comment>
<evidence type="ECO:0000313" key="13">
    <source>
        <dbReference type="Proteomes" id="UP000438914"/>
    </source>
</evidence>
<dbReference type="PROSITE" id="PS51192">
    <property type="entry name" value="HELICASE_ATP_BIND_1"/>
    <property type="match status" value="1"/>
</dbReference>
<dbReference type="AlphaFoldDB" id="A0A7K0KCQ0"/>